<evidence type="ECO:0000313" key="1">
    <source>
        <dbReference type="EMBL" id="KAJ9096647.1"/>
    </source>
</evidence>
<dbReference type="EMBL" id="JASBWS010000110">
    <property type="protein sequence ID" value="KAJ9096647.1"/>
    <property type="molecule type" value="Genomic_DNA"/>
</dbReference>
<organism evidence="1 2">
    <name type="scientific">Naganishia adeliensis</name>
    <dbReference type="NCBI Taxonomy" id="92952"/>
    <lineage>
        <taxon>Eukaryota</taxon>
        <taxon>Fungi</taxon>
        <taxon>Dikarya</taxon>
        <taxon>Basidiomycota</taxon>
        <taxon>Agaricomycotina</taxon>
        <taxon>Tremellomycetes</taxon>
        <taxon>Filobasidiales</taxon>
        <taxon>Filobasidiaceae</taxon>
        <taxon>Naganishia</taxon>
    </lineage>
</organism>
<keyword evidence="2" id="KW-1185">Reference proteome</keyword>
<proteinExistence type="predicted"/>
<sequence length="128" mass="14145">MPAADQPNLSSNLSAYPTLLQRLGLDYYYKPKNPIAEYIWRWQRSAYYLYGDEATPVFTLDLESIFSRARSVVSWTKSTLGISADTGNYTSEDLQDLAKEVVHAISSTASHVLSSTASAVSETAKAEL</sequence>
<evidence type="ECO:0000313" key="2">
    <source>
        <dbReference type="Proteomes" id="UP001230649"/>
    </source>
</evidence>
<accession>A0ACC2VDL0</accession>
<reference evidence="1" key="1">
    <citation type="submission" date="2023-04" db="EMBL/GenBank/DDBJ databases">
        <title>Draft Genome sequencing of Naganishia species isolated from polar environments using Oxford Nanopore Technology.</title>
        <authorList>
            <person name="Leo P."/>
            <person name="Venkateswaran K."/>
        </authorList>
    </citation>
    <scope>NUCLEOTIDE SEQUENCE</scope>
    <source>
        <strain evidence="1">MNA-CCFEE 5262</strain>
    </source>
</reference>
<protein>
    <submittedName>
        <fullName evidence="1">Uncharacterized protein</fullName>
    </submittedName>
</protein>
<dbReference type="Proteomes" id="UP001230649">
    <property type="component" value="Unassembled WGS sequence"/>
</dbReference>
<gene>
    <name evidence="1" type="ORF">QFC20_006363</name>
</gene>
<name>A0ACC2VDL0_9TREE</name>
<comment type="caution">
    <text evidence="1">The sequence shown here is derived from an EMBL/GenBank/DDBJ whole genome shotgun (WGS) entry which is preliminary data.</text>
</comment>